<accession>A0AAE1ICV2</accession>
<comment type="caution">
    <text evidence="3">The sequence shown here is derived from an EMBL/GenBank/DDBJ whole genome shotgun (WGS) entry which is preliminary data.</text>
</comment>
<dbReference type="EMBL" id="JAWRVG010000029">
    <property type="protein sequence ID" value="KAK4069609.1"/>
    <property type="molecule type" value="Genomic_DNA"/>
</dbReference>
<keyword evidence="4" id="KW-1185">Reference proteome</keyword>
<reference evidence="3" key="1">
    <citation type="submission" date="2023-11" db="EMBL/GenBank/DDBJ databases">
        <title>The genome sequences of three competitors of mushroom-forming fungi.</title>
        <authorList>
            <person name="Beijen E."/>
            <person name="Ohm R.A."/>
        </authorList>
    </citation>
    <scope>NUCLEOTIDE SEQUENCE</scope>
    <source>
        <strain evidence="3">CBS 100526</strain>
    </source>
</reference>
<dbReference type="PANTHER" id="PTHR10039:SF14">
    <property type="entry name" value="NACHT DOMAIN-CONTAINING PROTEIN"/>
    <property type="match status" value="1"/>
</dbReference>
<dbReference type="Proteomes" id="UP001273209">
    <property type="component" value="Unassembled WGS sequence"/>
</dbReference>
<feature type="domain" description="Nephrocystin 3-like N-terminal" evidence="2">
    <location>
        <begin position="344"/>
        <end position="508"/>
    </location>
</feature>
<dbReference type="PANTHER" id="PTHR10039">
    <property type="entry name" value="AMELOGENIN"/>
    <property type="match status" value="1"/>
</dbReference>
<dbReference type="RefSeq" id="XP_062754105.1">
    <property type="nucleotide sequence ID" value="XM_062901724.1"/>
</dbReference>
<dbReference type="InterPro" id="IPR027417">
    <property type="entry name" value="P-loop_NTPase"/>
</dbReference>
<protein>
    <recommendedName>
        <fullName evidence="2">Nephrocystin 3-like N-terminal domain-containing protein</fullName>
    </recommendedName>
</protein>
<evidence type="ECO:0000256" key="1">
    <source>
        <dbReference type="ARBA" id="ARBA00022737"/>
    </source>
</evidence>
<sequence>MSTDHRHGAAAHSSQESVLMLRRLVEALPDEYQEAFGKCTTGDEVLEDLQDYGTAWNTRNRRLGTFIRVMKPFFTAMDVFVSCDPMHAATLWGALRVVIALGITFHEFLDKVSSGLEKLAVEIEYLDELNSIFAELERKRYHEMEATINAELNKRMKEGWLEQDLKEKRDQMREELSMVAETAIQQDYEQLPKSSPRTQVLLQDMFEEILQFLMGVFRIFYHPDGRSKSAMRVVAKTVWHPFRFDETITRMKELRERMKMEILLLNLKLSKDAKDIAEASKLEAVAESTQAKARGDKLDKSMSKLERMAEKEARYTFLHRVREWLDPPSFADRYEDVASQCMPGTTSWLLEHPIFRSWLQDGKKVRGGSLWVRGNPGSGKSVLAASTIQELKGLGSSNPVCYFFFNSTQDIIPNTASAAYRALLSQILQYRINDDQLRETLEFAMYFQSPGQKTASKKEINDLMELCLHSDDNIYLVLDGLDECEDSRELVEKLRSLADQETTRLALFCRPTLTWLSKRISRLHIISIDLSNKDDIQHYLRQSLKDMKSEGLLSKSLDYKEVAKTLTRRADGMFLWARLMVAYLNSPALYPAQRTQAISEMDNPEGLEVMYERILRLIEGSNKAMHRLAGQSFLWLSYGKRPLIPAELESGLVPFDANPNEEEAWKLPEFEDVIVRACGGLIELSPKSIELLGNTFRPLRFIHASVKEYFANSESTSKNGLIPPPPLIAHARLATMCLKYLTYRVPSQPLSGKLGNNVVPKDLWSAFPFSNYAMVRWTSHLVLTIQDNHYREAEPELQVLFSALKQFFTQPKVLMAYIEGCYTYGEAPNAKSLRVWAESSSSGISSKPEAEIRTTIVEFSHFLDKLESDWGRTLQNNPASIWEEVTAFTPSPLLPKHGGISVRSLVPAPHKKAGLSREPINRLTQVTSDGLYHVTLGVYTSKKFESHDKKTLADKLCEDKSFSRGWIVRYEISQLSDQHVVASLDIPLPELDVWARLCETLLRGFIQIPISVSRDSRFFTVMKSLYHVKLEGNKLRYATHSLPIEHDIFGNTERKSQGHRKSLEELTYKDFSRYYKDNLRRVSLYWIYLDDYGENLCYASQERAAPAHLRVFKINVSSFNEVKIETTKVAERQFWAKGISTVYEDRDDKEFEMCFHPFLPVLVYAGAKGTYVWNFNTNISQKVGHGAADVAFLSCSETGESCILTPRGQRPEIIPIQPALAATGILEEDLRPKLEGDENTEEMVLSDGAMTASPDDDRLITKDWTLTQAMSGHGKPLTSSNMVVGSNGITKHVSVVNSGLTTSLHLWNEDGRDESMVLTRLPNSEGADSAKVSVIRSLNEEEPIQIIVDKSADTWSKITRSEPAAFPVMVERDIRSFSTQTTINESSRNDHAALPGIVEGEIRGSSAQTSSDANLLAADRSGEMPQTLPAASSIQEERHLQDYMNWRDDNVEESKNDGHRSRLKRFLGKMKCL</sequence>
<gene>
    <name evidence="3" type="ORF">Triagg1_7033</name>
</gene>
<evidence type="ECO:0000259" key="2">
    <source>
        <dbReference type="Pfam" id="PF24883"/>
    </source>
</evidence>
<evidence type="ECO:0000313" key="4">
    <source>
        <dbReference type="Proteomes" id="UP001273209"/>
    </source>
</evidence>
<dbReference type="SUPFAM" id="SSF52540">
    <property type="entry name" value="P-loop containing nucleoside triphosphate hydrolases"/>
    <property type="match status" value="1"/>
</dbReference>
<organism evidence="3 4">
    <name type="scientific">Trichoderma aggressivum f. europaeum</name>
    <dbReference type="NCBI Taxonomy" id="173218"/>
    <lineage>
        <taxon>Eukaryota</taxon>
        <taxon>Fungi</taxon>
        <taxon>Dikarya</taxon>
        <taxon>Ascomycota</taxon>
        <taxon>Pezizomycotina</taxon>
        <taxon>Sordariomycetes</taxon>
        <taxon>Hypocreomycetidae</taxon>
        <taxon>Hypocreales</taxon>
        <taxon>Hypocreaceae</taxon>
        <taxon>Trichoderma</taxon>
    </lineage>
</organism>
<dbReference type="GeneID" id="87921629"/>
<dbReference type="InterPro" id="IPR056884">
    <property type="entry name" value="NPHP3-like_N"/>
</dbReference>
<name>A0AAE1ICV2_9HYPO</name>
<dbReference type="Pfam" id="PF24883">
    <property type="entry name" value="NPHP3_N"/>
    <property type="match status" value="1"/>
</dbReference>
<dbReference type="Gene3D" id="3.40.50.300">
    <property type="entry name" value="P-loop containing nucleotide triphosphate hydrolases"/>
    <property type="match status" value="1"/>
</dbReference>
<evidence type="ECO:0000313" key="3">
    <source>
        <dbReference type="EMBL" id="KAK4069609.1"/>
    </source>
</evidence>
<proteinExistence type="predicted"/>
<keyword evidence="1" id="KW-0677">Repeat</keyword>